<feature type="region of interest" description="Disordered" evidence="1">
    <location>
        <begin position="21"/>
        <end position="49"/>
    </location>
</feature>
<feature type="compositionally biased region" description="Pro residues" evidence="1">
    <location>
        <begin position="25"/>
        <end position="35"/>
    </location>
</feature>
<evidence type="ECO:0000256" key="1">
    <source>
        <dbReference type="SAM" id="MobiDB-lite"/>
    </source>
</evidence>
<reference evidence="5 6" key="1">
    <citation type="submission" date="2016-10" db="EMBL/GenBank/DDBJ databases">
        <authorList>
            <person name="de Groot N.N."/>
        </authorList>
    </citation>
    <scope>NUCLEOTIDE SEQUENCE [LARGE SCALE GENOMIC DNA]</scope>
    <source>
        <strain evidence="5 6">JCM 10630</strain>
    </source>
</reference>
<evidence type="ECO:0000313" key="7">
    <source>
        <dbReference type="Proteomes" id="UP001278050"/>
    </source>
</evidence>
<evidence type="ECO:0000313" key="4">
    <source>
        <dbReference type="EMBL" id="MDX5995480.1"/>
    </source>
</evidence>
<proteinExistence type="predicted"/>
<evidence type="ECO:0000313" key="2">
    <source>
        <dbReference type="EMBL" id="MDX5990465.1"/>
    </source>
</evidence>
<dbReference type="AlphaFoldDB" id="A0A1G7JFV0"/>
<dbReference type="EMBL" id="JAWXXP010000002">
    <property type="protein sequence ID" value="MDX5995480.1"/>
    <property type="molecule type" value="Genomic_DNA"/>
</dbReference>
<dbReference type="EMBL" id="FNAE01000006">
    <property type="protein sequence ID" value="SDF23674.1"/>
    <property type="molecule type" value="Genomic_DNA"/>
</dbReference>
<protein>
    <submittedName>
        <fullName evidence="5">Uncharacterized protein</fullName>
    </submittedName>
</protein>
<gene>
    <name evidence="5" type="ORF">SAMN05216575_106215</name>
    <name evidence="2" type="ORF">SIM71_00115</name>
    <name evidence="3" type="ORF">SIM71_25520</name>
    <name evidence="4" type="ORF">SIM71_25750</name>
</gene>
<dbReference type="RefSeq" id="WP_074680654.1">
    <property type="nucleotide sequence ID" value="NZ_CBCSET010000010.1"/>
</dbReference>
<evidence type="ECO:0000313" key="5">
    <source>
        <dbReference type="EMBL" id="SDF23674.1"/>
    </source>
</evidence>
<dbReference type="EMBL" id="JAWXXP010000001">
    <property type="protein sequence ID" value="MDX5995435.1"/>
    <property type="molecule type" value="Genomic_DNA"/>
</dbReference>
<accession>A0A1G7JFV0</accession>
<organism evidence="5 6">
    <name type="scientific">Ectopseudomonas alcaliphila</name>
    <dbReference type="NCBI Taxonomy" id="101564"/>
    <lineage>
        <taxon>Bacteria</taxon>
        <taxon>Pseudomonadati</taxon>
        <taxon>Pseudomonadota</taxon>
        <taxon>Gammaproteobacteria</taxon>
        <taxon>Pseudomonadales</taxon>
        <taxon>Pseudomonadaceae</taxon>
        <taxon>Ectopseudomonas</taxon>
    </lineage>
</organism>
<dbReference type="Proteomes" id="UP001278050">
    <property type="component" value="Unassembled WGS sequence"/>
</dbReference>
<reference evidence="2 7" key="2">
    <citation type="submission" date="2023-11" db="EMBL/GenBank/DDBJ databases">
        <title>MicrobeMod: A computational toolkit for identifying prokaryotic methylation and restriction-modification with nanopore sequencing.</title>
        <authorList>
            <person name="Crits-Christoph A."/>
            <person name="Kang S.C."/>
            <person name="Lee H."/>
            <person name="Ostrov N."/>
        </authorList>
    </citation>
    <scope>NUCLEOTIDE SEQUENCE [LARGE SCALE GENOMIC DNA]</scope>
    <source>
        <strain evidence="2 7">ATCC BAA-571</strain>
    </source>
</reference>
<dbReference type="EMBL" id="JAWXXP010000001">
    <property type="protein sequence ID" value="MDX5990465.1"/>
    <property type="molecule type" value="Genomic_DNA"/>
</dbReference>
<evidence type="ECO:0000313" key="3">
    <source>
        <dbReference type="EMBL" id="MDX5995435.1"/>
    </source>
</evidence>
<sequence>MNLFIHRMMGHYLMNEAPAADAPPAAAPATPPAATPPADGGNLLNQGADNDYIPEKYRVNGADGKLDINASSRKMAEAYSNLEKRVGTGDLPPKSVDDYAPKLEVEGFDWEEFKKDESSQAFLKGAHAKGLTNAQVEYVLGEYLKAAPQLLEGSALLDQQGATEALKGVWKSDAEFKGGLQSSYRAVQGFADQGEGLGSMANLMTKFGNDPDFIAFTARIGREMSEDTVPGGQAVSEADFTTKAAELRTKLQGMSQEDPQRKSVQAELEALYKRQYPSGNSRFK</sequence>
<evidence type="ECO:0000313" key="6">
    <source>
        <dbReference type="Proteomes" id="UP000182413"/>
    </source>
</evidence>
<dbReference type="OrthoDB" id="6713238at2"/>
<keyword evidence="7" id="KW-1185">Reference proteome</keyword>
<name>A0A1G7JFV0_9GAMM</name>
<dbReference type="Proteomes" id="UP000182413">
    <property type="component" value="Unassembled WGS sequence"/>
</dbReference>